<reference evidence="5" key="1">
    <citation type="submission" date="2021-02" db="EMBL/GenBank/DDBJ databases">
        <authorList>
            <person name="Dougan E. K."/>
            <person name="Rhodes N."/>
            <person name="Thang M."/>
            <person name="Chan C."/>
        </authorList>
    </citation>
    <scope>NUCLEOTIDE SEQUENCE</scope>
</reference>
<keyword evidence="2" id="KW-0442">Lipid degradation</keyword>
<feature type="non-terminal residue" evidence="5">
    <location>
        <position position="926"/>
    </location>
</feature>
<dbReference type="InterPro" id="IPR016035">
    <property type="entry name" value="Acyl_Trfase/lysoPLipase"/>
</dbReference>
<keyword evidence="2" id="KW-0378">Hydrolase</keyword>
<dbReference type="InterPro" id="IPR039891">
    <property type="entry name" value="VWA8"/>
</dbReference>
<dbReference type="EMBL" id="CAJNNW010027630">
    <property type="protein sequence ID" value="CAE8692409.1"/>
    <property type="molecule type" value="Genomic_DNA"/>
</dbReference>
<feature type="active site" description="Nucleophile" evidence="2">
    <location>
        <position position="624"/>
    </location>
</feature>
<dbReference type="GO" id="GO:0016042">
    <property type="term" value="P:lipid catabolic process"/>
    <property type="evidence" value="ECO:0007669"/>
    <property type="project" value="UniProtKB-UniRule"/>
</dbReference>
<dbReference type="Pfam" id="PF01734">
    <property type="entry name" value="Patatin"/>
    <property type="match status" value="1"/>
</dbReference>
<feature type="compositionally biased region" description="Gly residues" evidence="3">
    <location>
        <begin position="34"/>
        <end position="47"/>
    </location>
</feature>
<dbReference type="Pfam" id="PF11815">
    <property type="entry name" value="DUF3336"/>
    <property type="match status" value="1"/>
</dbReference>
<dbReference type="InterPro" id="IPR002641">
    <property type="entry name" value="PNPLA_dom"/>
</dbReference>
<dbReference type="SUPFAM" id="SSF53300">
    <property type="entry name" value="vWA-like"/>
    <property type="match status" value="1"/>
</dbReference>
<feature type="short sequence motif" description="GXSXG" evidence="2">
    <location>
        <begin position="622"/>
        <end position="626"/>
    </location>
</feature>
<evidence type="ECO:0000256" key="1">
    <source>
        <dbReference type="ARBA" id="ARBA00023098"/>
    </source>
</evidence>
<sequence length="926" mass="104361">VGTKDHDDATDRSGKRHAPRAGNWDGRQHIGEGPWDGGSGGTGTAGIGGLAMLRKTEVPEEWHQKTKQMADEAYAHRLQELKLGKHEEEEYSRLRDAVDAQISALRIVLQSHEAKERERSWHKQQMHGELDESRIVDGIVGARNIYRRRGEAEQLGGEQQLPKRLKFVMDCSGSMYTFNRIDQRLQRLMEAAIFVMESFSPAGAMASSQEERKYEYSMVGHSGSGPEAELLVPWGKPPRSPKEQLDIVKRMAAHAQYSHSGDHTLAATDMAIKDVLKSPADEYYVFVVSDADLARYGITPQSWNEILMQDQRVNAYVLLISSNTDEAETIKAGLTPGHGFVCENNDMLAVTFKQIIQSTCVLRASFQPATLGSERLRRVLKLLLRRMFQIFAPDVFLRQLAALASMIALRQLLWYARRCLRSVFRSRLFLAVSLSDKARRKNELRDRRRRCTDYVSFQRVGEKLDKEEGLDQWKCDDDSPYFDGQRLRDRTQKYRDLMAAGDVEGCMYALRGELLRKHFGICNPALFDVCATGTKVVVEQYIATVCEAMTWVAFTYNDGPHALDEPAKKAAIAEKLAFFSETKHGFGRSALLLSGGASVGMYHFGVVKALQLNGLMPRIISGTSAGSIVCGVLGVRTDQELMEIWNDDEFQWEKIFRLDFYGGKDFWRFLSRGGEALYSSDHLGEVLKSNIGDYTFLDAFDRTGRIINITVSGLPGNTRYPMLLNYLTSPHVLVWSAVLCSASVPGIFESRELMAKDRFGNVVSYVAGGLKWRDGSMQNDLPMSRLSELFNVNYFIVSQVNPHAPVLTGGAFGSRMGPLYKAGQFLRREVKQYLLSMSELLMGTAGRHPWLRPVGNSLVGMVVQEYEGDVTIWNGQGMMELPNLLSNGSNEMLRKYTKTSEWETWWHIPQIQNACAVEFIMDEIVK</sequence>
<proteinExistence type="predicted"/>
<dbReference type="AlphaFoldDB" id="A0A813K4J7"/>
<dbReference type="InterPro" id="IPR021771">
    <property type="entry name" value="Triacylglycerol_lipase_N"/>
</dbReference>
<dbReference type="GO" id="GO:0005737">
    <property type="term" value="C:cytoplasm"/>
    <property type="evidence" value="ECO:0007669"/>
    <property type="project" value="TreeGrafter"/>
</dbReference>
<evidence type="ECO:0000256" key="2">
    <source>
        <dbReference type="PROSITE-ProRule" id="PRU01161"/>
    </source>
</evidence>
<evidence type="ECO:0000259" key="4">
    <source>
        <dbReference type="PROSITE" id="PS51635"/>
    </source>
</evidence>
<feature type="region of interest" description="Disordered" evidence="3">
    <location>
        <begin position="1"/>
        <end position="47"/>
    </location>
</feature>
<dbReference type="Gene3D" id="3.40.50.410">
    <property type="entry name" value="von Willebrand factor, type A domain"/>
    <property type="match status" value="1"/>
</dbReference>
<dbReference type="SUPFAM" id="SSF52151">
    <property type="entry name" value="FabD/lysophospholipase-like"/>
    <property type="match status" value="1"/>
</dbReference>
<protein>
    <recommendedName>
        <fullName evidence="4">PNPLA domain-containing protein</fullName>
    </recommendedName>
</protein>
<dbReference type="InterPro" id="IPR036465">
    <property type="entry name" value="vWFA_dom_sf"/>
</dbReference>
<comment type="caution">
    <text evidence="2">Lacks conserved residue(s) required for the propagation of feature annotation.</text>
</comment>
<evidence type="ECO:0000313" key="5">
    <source>
        <dbReference type="EMBL" id="CAE8692409.1"/>
    </source>
</evidence>
<dbReference type="PROSITE" id="PS51635">
    <property type="entry name" value="PNPLA"/>
    <property type="match status" value="1"/>
</dbReference>
<gene>
    <name evidence="5" type="ORF">PGLA2088_LOCUS27856</name>
</gene>
<name>A0A813K4J7_POLGL</name>
<evidence type="ECO:0000256" key="3">
    <source>
        <dbReference type="SAM" id="MobiDB-lite"/>
    </source>
</evidence>
<feature type="non-terminal residue" evidence="5">
    <location>
        <position position="1"/>
    </location>
</feature>
<dbReference type="Gene3D" id="3.40.1090.10">
    <property type="entry name" value="Cytosolic phospholipase A2 catalytic domain"/>
    <property type="match status" value="2"/>
</dbReference>
<evidence type="ECO:0000313" key="6">
    <source>
        <dbReference type="Proteomes" id="UP000626109"/>
    </source>
</evidence>
<dbReference type="Proteomes" id="UP000626109">
    <property type="component" value="Unassembled WGS sequence"/>
</dbReference>
<accession>A0A813K4J7</accession>
<organism evidence="5 6">
    <name type="scientific">Polarella glacialis</name>
    <name type="common">Dinoflagellate</name>
    <dbReference type="NCBI Taxonomy" id="89957"/>
    <lineage>
        <taxon>Eukaryota</taxon>
        <taxon>Sar</taxon>
        <taxon>Alveolata</taxon>
        <taxon>Dinophyceae</taxon>
        <taxon>Suessiales</taxon>
        <taxon>Suessiaceae</taxon>
        <taxon>Polarella</taxon>
    </lineage>
</organism>
<dbReference type="GO" id="GO:0004806">
    <property type="term" value="F:triacylglycerol lipase activity"/>
    <property type="evidence" value="ECO:0007669"/>
    <property type="project" value="InterPro"/>
</dbReference>
<feature type="active site" description="Proton acceptor" evidence="2">
    <location>
        <position position="774"/>
    </location>
</feature>
<feature type="compositionally biased region" description="Basic and acidic residues" evidence="3">
    <location>
        <begin position="1"/>
        <end position="13"/>
    </location>
</feature>
<comment type="caution">
    <text evidence="5">The sequence shown here is derived from an EMBL/GenBank/DDBJ whole genome shotgun (WGS) entry which is preliminary data.</text>
</comment>
<dbReference type="PANTHER" id="PTHR21610:SF9">
    <property type="entry name" value="VON WILLEBRAND FACTOR A DOMAIN-CONTAINING PROTEIN 8"/>
    <property type="match status" value="1"/>
</dbReference>
<keyword evidence="1 2" id="KW-0443">Lipid metabolism</keyword>
<feature type="domain" description="PNPLA" evidence="4">
    <location>
        <begin position="591"/>
        <end position="787"/>
    </location>
</feature>
<dbReference type="PANTHER" id="PTHR21610">
    <property type="entry name" value="VON WILLEBRAND FACTOR A DOMAIN-CONTAINING PROTEIN 8"/>
    <property type="match status" value="1"/>
</dbReference>